<gene>
    <name evidence="8" type="primary">puuE</name>
    <name evidence="8" type="ORF">ACFSNC_09180</name>
</gene>
<dbReference type="PANTHER" id="PTHR43123">
    <property type="entry name" value="POLYSACCHARIDE DEACETYLASE-RELATED"/>
    <property type="match status" value="1"/>
</dbReference>
<protein>
    <recommendedName>
        <fullName evidence="3">Chitooligosaccharide deacetylase</fullName>
    </recommendedName>
    <alternativeName>
        <fullName evidence="5">Nodulation protein B</fullName>
    </alternativeName>
</protein>
<dbReference type="RefSeq" id="WP_213352863.1">
    <property type="nucleotide sequence ID" value="NZ_JAHBGB010000031.1"/>
</dbReference>
<comment type="function">
    <text evidence="1">Is involved in generating a small heat-stable compound (Nod), an acylated oligomer of N-acetylglucosamine, that stimulates mitosis in various plant protoplasts.</text>
</comment>
<dbReference type="InterPro" id="IPR018020">
    <property type="entry name" value="OHCU_decarboxylase"/>
</dbReference>
<dbReference type="InterPro" id="IPR017625">
    <property type="entry name" value="PuuE"/>
</dbReference>
<evidence type="ECO:0000256" key="6">
    <source>
        <dbReference type="SAM" id="MobiDB-lite"/>
    </source>
</evidence>
<dbReference type="Pfam" id="PF01522">
    <property type="entry name" value="Polysacc_deac_1"/>
    <property type="match status" value="1"/>
</dbReference>
<dbReference type="CDD" id="cd10977">
    <property type="entry name" value="CE4_PuuE_SpCDA1"/>
    <property type="match status" value="1"/>
</dbReference>
<comment type="caution">
    <text evidence="8">The sequence shown here is derived from an EMBL/GenBank/DDBJ whole genome shotgun (WGS) entry which is preliminary data.</text>
</comment>
<dbReference type="PROSITE" id="PS51677">
    <property type="entry name" value="NODB"/>
    <property type="match status" value="1"/>
</dbReference>
<keyword evidence="4" id="KW-0659">Purine metabolism</keyword>
<reference evidence="9" key="1">
    <citation type="journal article" date="2019" name="Int. J. Syst. Evol. Microbiol.">
        <title>The Global Catalogue of Microorganisms (GCM) 10K type strain sequencing project: providing services to taxonomists for standard genome sequencing and annotation.</title>
        <authorList>
            <consortium name="The Broad Institute Genomics Platform"/>
            <consortium name="The Broad Institute Genome Sequencing Center for Infectious Disease"/>
            <person name="Wu L."/>
            <person name="Ma J."/>
        </authorList>
    </citation>
    <scope>NUCLEOTIDE SEQUENCE [LARGE SCALE GENOMIC DNA]</scope>
    <source>
        <strain evidence="9">CCM 7435</strain>
    </source>
</reference>
<evidence type="ECO:0000256" key="1">
    <source>
        <dbReference type="ARBA" id="ARBA00003236"/>
    </source>
</evidence>
<evidence type="ECO:0000259" key="7">
    <source>
        <dbReference type="PROSITE" id="PS51677"/>
    </source>
</evidence>
<dbReference type="Proteomes" id="UP001597299">
    <property type="component" value="Unassembled WGS sequence"/>
</dbReference>
<dbReference type="Gene3D" id="3.20.20.370">
    <property type="entry name" value="Glycoside hydrolase/deacetylase"/>
    <property type="match status" value="1"/>
</dbReference>
<organism evidence="8 9">
    <name type="scientific">Ancylobacter oerskovii</name>
    <dbReference type="NCBI Taxonomy" id="459519"/>
    <lineage>
        <taxon>Bacteria</taxon>
        <taxon>Pseudomonadati</taxon>
        <taxon>Pseudomonadota</taxon>
        <taxon>Alphaproteobacteria</taxon>
        <taxon>Hyphomicrobiales</taxon>
        <taxon>Xanthobacteraceae</taxon>
        <taxon>Ancylobacter</taxon>
    </lineage>
</organism>
<feature type="region of interest" description="Disordered" evidence="6">
    <location>
        <begin position="1"/>
        <end position="20"/>
    </location>
</feature>
<dbReference type="InterPro" id="IPR036778">
    <property type="entry name" value="OHCU_decarboxylase_sf"/>
</dbReference>
<comment type="similarity">
    <text evidence="2">Belongs to the polysaccharide deacetylase family.</text>
</comment>
<sequence length="483" mass="52915">MTIDDKSPDDKLPGTAYPRDMVGYGRTPPFADWPGGARVAVQFVINYEEGGENNVLHGDAASEAFLSEIVGAAPWPGERHMNMESIYEYGSRAGFWRLHRLFTERDMPVTVYGVATAMQRNAEVVAAMNEAGWEIATHGLKWIDYRSIPAETEAAHIAEAVRIHTAVAGTRPLGLYQGRSSVNTVRLGMEEGGFLYLADSYADDLPYWLEGPRGPQLVVPYTLDANDMRFATAQGFNSGDQFFAYLKDSFDTLYAEGAASPKMLSVGLHCRLVGRPGRAAALARFLDYVRSHDQAWVPTRLDIARHWIRRHPPAGGWKPGRLSRTLFVERFGGVYEHSPWIAEAAYEAGLGTPADTAEGLATAMAAAAARGTAEQKRALILAHPDLAGRLALAGELTAESTGEQAGAGLDRLTPDELSRFTALNDAYRGRFGFPFIMAVKGRTKADILDAFERRLQNDAATEEETALGQIDRIALLRLRDILP</sequence>
<dbReference type="Pfam" id="PF09349">
    <property type="entry name" value="OHCU_decarbox"/>
    <property type="match status" value="1"/>
</dbReference>
<dbReference type="NCBIfam" id="TIGR03212">
    <property type="entry name" value="uraD_N-term-dom"/>
    <property type="match status" value="1"/>
</dbReference>
<evidence type="ECO:0000313" key="8">
    <source>
        <dbReference type="EMBL" id="MFD2140571.1"/>
    </source>
</evidence>
<evidence type="ECO:0000256" key="5">
    <source>
        <dbReference type="ARBA" id="ARBA00032976"/>
    </source>
</evidence>
<dbReference type="NCBIfam" id="TIGR03164">
    <property type="entry name" value="UHCUDC"/>
    <property type="match status" value="1"/>
</dbReference>
<dbReference type="SUPFAM" id="SSF88713">
    <property type="entry name" value="Glycoside hydrolase/deacetylase"/>
    <property type="match status" value="1"/>
</dbReference>
<dbReference type="Gene3D" id="1.10.3330.10">
    <property type="entry name" value="Oxo-4-hydroxy-4-carboxy-5-ureidoimidazoline decarboxylase"/>
    <property type="match status" value="1"/>
</dbReference>
<accession>A0ABW4YWN4</accession>
<proteinExistence type="inferred from homology"/>
<evidence type="ECO:0000256" key="3">
    <source>
        <dbReference type="ARBA" id="ARBA00020071"/>
    </source>
</evidence>
<dbReference type="InterPro" id="IPR017580">
    <property type="entry name" value="OHCU_decarboxylase-1"/>
</dbReference>
<dbReference type="InterPro" id="IPR002509">
    <property type="entry name" value="NODB_dom"/>
</dbReference>
<keyword evidence="9" id="KW-1185">Reference proteome</keyword>
<feature type="domain" description="NodB homology" evidence="7">
    <location>
        <begin position="81"/>
        <end position="297"/>
    </location>
</feature>
<dbReference type="EMBL" id="JBHUHD010000001">
    <property type="protein sequence ID" value="MFD2140571.1"/>
    <property type="molecule type" value="Genomic_DNA"/>
</dbReference>
<evidence type="ECO:0000256" key="4">
    <source>
        <dbReference type="ARBA" id="ARBA00022631"/>
    </source>
</evidence>
<feature type="compositionally biased region" description="Basic and acidic residues" evidence="6">
    <location>
        <begin position="1"/>
        <end position="12"/>
    </location>
</feature>
<dbReference type="SUPFAM" id="SSF158694">
    <property type="entry name" value="UraD-Like"/>
    <property type="match status" value="1"/>
</dbReference>
<name>A0ABW4YWN4_9HYPH</name>
<evidence type="ECO:0000256" key="2">
    <source>
        <dbReference type="ARBA" id="ARBA00010973"/>
    </source>
</evidence>
<evidence type="ECO:0000313" key="9">
    <source>
        <dbReference type="Proteomes" id="UP001597299"/>
    </source>
</evidence>
<dbReference type="InterPro" id="IPR011330">
    <property type="entry name" value="Glyco_hydro/deAcase_b/a-brl"/>
</dbReference>
<dbReference type="PANTHER" id="PTHR43123:SF1">
    <property type="entry name" value="POLYSACCHARIDE DEACETYLASE-RELATED"/>
    <property type="match status" value="1"/>
</dbReference>